<feature type="transmembrane region" description="Helical" evidence="9">
    <location>
        <begin position="915"/>
        <end position="943"/>
    </location>
</feature>
<dbReference type="SUPFAM" id="SSF82861">
    <property type="entry name" value="Mechanosensitive channel protein MscS (YggB), transmembrane region"/>
    <property type="match status" value="1"/>
</dbReference>
<dbReference type="Proteomes" id="UP000198575">
    <property type="component" value="Unassembled WGS sequence"/>
</dbReference>
<evidence type="ECO:0000256" key="9">
    <source>
        <dbReference type="SAM" id="Phobius"/>
    </source>
</evidence>
<sequence length="1126" mass="122551">MCTALLLGLPSVHAQVPEGAATANGLDADSIRARIDTLQTRTDIVAGDKQLTLENLQTALARLESAQAARKLAGEYAEALKQAPEKIAELQSELARPQESGPRAQANDTDPATAPLRMAALQIKAVSLRTQRRALDESLRSMASRELEARQELSELRAQLEKRSDPLPVDASQLLVDSNQIKDDAVRQDFSARIEKTEQEILSLPTRESIASAQQRLLGRELDIVMADMSELGRRMDAREQEEVHSKLERADAVVREMAGKPEAVMALANENRALRQSMFEIANELRKLWSTKDRLYGQLEEVATSRKSADQILAFGRIDEECGRLLREVAKKLPGQASLERRIAERRSAIIDARVDRFRSEQQLAQAGTGAEAVSRFLATHDLAESPEVIAATRALLGQRRDALTDLRAIQGRQVEALDELNQLETELQQRSNQLRSMLDQRLLWLPSSTPIGKAWAQQVVAGFGKLVAAGNLATLWPALRESWSSRPVRPIMLGMGVLVLLFLRRRLLDRLAWLAQPVGTRSDRFGLTLGTLLVTILLAIPVPLAFASAGLLFVQPFNPNSFASAVGSGLINIGIVLFILGLFRNMCRKHGLFIAHFRWDARAVRRLGKALWVVSLALVPAVGLSGVAHTSGDPVLNDGLGRLGVLIISLALAVFTHRVFRPSGGAMTTSLDRNSLLWRTRHFWYWALVATPLILAGIAMAGYSVSAGELQARMITSGWVLLAIVIAFQIAMRGVVVAGRQAAYRQAESRRIKQREEALADAAADTGGEGAPVLPDDPDIDVVTVSQQTRGLLRAAGIVLLVLLLWGIWSGLIPALGIFNDIVLWSSVTTTASGQVVGAITLGHVLLSVVLLGLTFFAARNLPGFLEVVVLHRFDIDAGTRYAYVTITRYGILAIGLVFAFSHIGADWSKLQWIIAALGVGLGFGLQEIVANFVSGIIILFERPVRVGDLITIGDTVGTVSRIKIRAITITDPDNFEVLVPNKAFITGTVKNWSLTSQITRLVIKVGVAYGSDVARAQQLMLDVAEANEQVVESPAPVVLFLGFGDSALDLELRVFVGRIEHRLSTVNNLHLAIDKAFREAGIEIPFPQRDVHLHGLSAIGKGTAAATDPEESATVSDSGRAKE</sequence>
<evidence type="ECO:0000259" key="11">
    <source>
        <dbReference type="Pfam" id="PF12794"/>
    </source>
</evidence>
<keyword evidence="4 9" id="KW-0812">Transmembrane</keyword>
<dbReference type="GO" id="GO:0005886">
    <property type="term" value="C:plasma membrane"/>
    <property type="evidence" value="ECO:0007669"/>
    <property type="project" value="UniProtKB-SubCell"/>
</dbReference>
<dbReference type="Gene3D" id="3.30.70.100">
    <property type="match status" value="1"/>
</dbReference>
<feature type="region of interest" description="Disordered" evidence="8">
    <location>
        <begin position="1105"/>
        <end position="1126"/>
    </location>
</feature>
<evidence type="ECO:0000256" key="6">
    <source>
        <dbReference type="ARBA" id="ARBA00023136"/>
    </source>
</evidence>
<reference evidence="15 16" key="1">
    <citation type="submission" date="2016-10" db="EMBL/GenBank/DDBJ databases">
        <authorList>
            <person name="de Groot N.N."/>
        </authorList>
    </citation>
    <scope>NUCLEOTIDE SEQUENCE [LARGE SCALE GENOMIC DNA]</scope>
    <source>
        <strain evidence="15 16">CGMCC 1.7659</strain>
    </source>
</reference>
<evidence type="ECO:0000256" key="7">
    <source>
        <dbReference type="SAM" id="Coils"/>
    </source>
</evidence>
<feature type="domain" description="Mechanosensitive ion channel transmembrane helices 2/3" evidence="14">
    <location>
        <begin position="888"/>
        <end position="929"/>
    </location>
</feature>
<dbReference type="Pfam" id="PF00924">
    <property type="entry name" value="MS_channel_2nd"/>
    <property type="match status" value="1"/>
</dbReference>
<dbReference type="InterPro" id="IPR049142">
    <property type="entry name" value="MS_channel_1st"/>
</dbReference>
<evidence type="ECO:0000259" key="10">
    <source>
        <dbReference type="Pfam" id="PF00924"/>
    </source>
</evidence>
<keyword evidence="16" id="KW-1185">Reference proteome</keyword>
<feature type="transmembrane region" description="Helical" evidence="9">
    <location>
        <begin position="884"/>
        <end position="903"/>
    </location>
</feature>
<dbReference type="Pfam" id="PF21088">
    <property type="entry name" value="MS_channel_1st"/>
    <property type="match status" value="1"/>
</dbReference>
<evidence type="ECO:0000256" key="3">
    <source>
        <dbReference type="ARBA" id="ARBA00022475"/>
    </source>
</evidence>
<evidence type="ECO:0000259" key="14">
    <source>
        <dbReference type="Pfam" id="PF21088"/>
    </source>
</evidence>
<feature type="domain" description="Mechanosensitive ion channel MscS porin" evidence="12">
    <location>
        <begin position="35"/>
        <end position="261"/>
    </location>
</feature>
<dbReference type="GO" id="GO:0008381">
    <property type="term" value="F:mechanosensitive monoatomic ion channel activity"/>
    <property type="evidence" value="ECO:0007669"/>
    <property type="project" value="UniProtKB-ARBA"/>
</dbReference>
<dbReference type="InterPro" id="IPR049278">
    <property type="entry name" value="MS_channel_C"/>
</dbReference>
<evidence type="ECO:0000256" key="4">
    <source>
        <dbReference type="ARBA" id="ARBA00022692"/>
    </source>
</evidence>
<dbReference type="PROSITE" id="PS01246">
    <property type="entry name" value="UPF0003"/>
    <property type="match status" value="1"/>
</dbReference>
<accession>A0A1I4YD77</accession>
<feature type="coiled-coil region" evidence="7">
    <location>
        <begin position="408"/>
        <end position="442"/>
    </location>
</feature>
<dbReference type="InterPro" id="IPR023408">
    <property type="entry name" value="MscS_beta-dom_sf"/>
</dbReference>
<gene>
    <name evidence="15" type="ORF">SAMN05216289_11653</name>
</gene>
<name>A0A1I4YD77_9GAMM</name>
<dbReference type="InterPro" id="IPR011066">
    <property type="entry name" value="MscS_channel_C_sf"/>
</dbReference>
<feature type="domain" description="Mechanosensitive ion channel inner membrane" evidence="11">
    <location>
        <begin position="494"/>
        <end position="827"/>
    </location>
</feature>
<dbReference type="AlphaFoldDB" id="A0A1I4YD77"/>
<evidence type="ECO:0000256" key="8">
    <source>
        <dbReference type="SAM" id="MobiDB-lite"/>
    </source>
</evidence>
<feature type="domain" description="Mechanosensitive ion channel MscS C-terminal" evidence="13">
    <location>
        <begin position="1005"/>
        <end position="1087"/>
    </location>
</feature>
<dbReference type="InterPro" id="IPR011014">
    <property type="entry name" value="MscS_channel_TM-2"/>
</dbReference>
<feature type="transmembrane region" description="Helical" evidence="9">
    <location>
        <begin position="719"/>
        <end position="738"/>
    </location>
</feature>
<dbReference type="InterPro" id="IPR010920">
    <property type="entry name" value="LSM_dom_sf"/>
</dbReference>
<dbReference type="Pfam" id="PF12794">
    <property type="entry name" value="MscS_TM"/>
    <property type="match status" value="1"/>
</dbReference>
<keyword evidence="3" id="KW-1003">Cell membrane</keyword>
<dbReference type="RefSeq" id="WP_092408183.1">
    <property type="nucleotide sequence ID" value="NZ_FOVF01000016.1"/>
</dbReference>
<dbReference type="InterPro" id="IPR025692">
    <property type="entry name" value="MscS_IM_dom1"/>
</dbReference>
<dbReference type="PANTHER" id="PTHR30347">
    <property type="entry name" value="POTASSIUM CHANNEL RELATED"/>
    <property type="match status" value="1"/>
</dbReference>
<dbReference type="PANTHER" id="PTHR30347:SF1">
    <property type="entry name" value="MECHANOSENSITIVE CHANNEL MSCK"/>
    <property type="match status" value="1"/>
</dbReference>
<feature type="transmembrane region" description="Helical" evidence="9">
    <location>
        <begin position="841"/>
        <end position="864"/>
    </location>
</feature>
<evidence type="ECO:0000256" key="2">
    <source>
        <dbReference type="ARBA" id="ARBA00008017"/>
    </source>
</evidence>
<comment type="similarity">
    <text evidence="2">Belongs to the MscS (TC 1.A.23) family.</text>
</comment>
<keyword evidence="5 9" id="KW-1133">Transmembrane helix</keyword>
<protein>
    <submittedName>
        <fullName evidence="15">Potassium efflux system protein</fullName>
    </submittedName>
</protein>
<keyword evidence="6 9" id="KW-0472">Membrane</keyword>
<feature type="transmembrane region" description="Helical" evidence="9">
    <location>
        <begin position="685"/>
        <end position="707"/>
    </location>
</feature>
<evidence type="ECO:0000256" key="5">
    <source>
        <dbReference type="ARBA" id="ARBA00022989"/>
    </source>
</evidence>
<organism evidence="15 16">
    <name type="scientific">Dokdonella immobilis</name>
    <dbReference type="NCBI Taxonomy" id="578942"/>
    <lineage>
        <taxon>Bacteria</taxon>
        <taxon>Pseudomonadati</taxon>
        <taxon>Pseudomonadota</taxon>
        <taxon>Gammaproteobacteria</taxon>
        <taxon>Lysobacterales</taxon>
        <taxon>Rhodanobacteraceae</taxon>
        <taxon>Dokdonella</taxon>
    </lineage>
</organism>
<keyword evidence="7" id="KW-0175">Coiled coil</keyword>
<comment type="subcellular location">
    <subcellularLocation>
        <location evidence="1">Cell membrane</location>
        <topology evidence="1">Multi-pass membrane protein</topology>
    </subcellularLocation>
</comment>
<feature type="transmembrane region" description="Helical" evidence="9">
    <location>
        <begin position="642"/>
        <end position="662"/>
    </location>
</feature>
<dbReference type="Pfam" id="PF21082">
    <property type="entry name" value="MS_channel_3rd"/>
    <property type="match status" value="1"/>
</dbReference>
<feature type="transmembrane region" description="Helical" evidence="9">
    <location>
        <begin position="800"/>
        <end position="821"/>
    </location>
</feature>
<dbReference type="SUPFAM" id="SSF82689">
    <property type="entry name" value="Mechanosensitive channel protein MscS (YggB), C-terminal domain"/>
    <property type="match status" value="1"/>
</dbReference>
<feature type="transmembrane region" description="Helical" evidence="9">
    <location>
        <begin position="489"/>
        <end position="506"/>
    </location>
</feature>
<evidence type="ECO:0000313" key="15">
    <source>
        <dbReference type="EMBL" id="SFN35529.1"/>
    </source>
</evidence>
<feature type="domain" description="Mechanosensitive ion channel MscS" evidence="10">
    <location>
        <begin position="931"/>
        <end position="996"/>
    </location>
</feature>
<dbReference type="Gene3D" id="2.30.30.60">
    <property type="match status" value="1"/>
</dbReference>
<proteinExistence type="inferred from homology"/>
<dbReference type="InterPro" id="IPR006685">
    <property type="entry name" value="MscS_channel_2nd"/>
</dbReference>
<evidence type="ECO:0000256" key="1">
    <source>
        <dbReference type="ARBA" id="ARBA00004651"/>
    </source>
</evidence>
<evidence type="ECO:0000259" key="12">
    <source>
        <dbReference type="Pfam" id="PF12795"/>
    </source>
</evidence>
<dbReference type="InterPro" id="IPR024393">
    <property type="entry name" value="MscS_porin"/>
</dbReference>
<dbReference type="Gene3D" id="1.10.287.1260">
    <property type="match status" value="1"/>
</dbReference>
<feature type="transmembrane region" description="Helical" evidence="9">
    <location>
        <begin position="612"/>
        <end position="630"/>
    </location>
</feature>
<dbReference type="SUPFAM" id="SSF50182">
    <property type="entry name" value="Sm-like ribonucleoproteins"/>
    <property type="match status" value="1"/>
</dbReference>
<dbReference type="OrthoDB" id="9799209at2"/>
<dbReference type="InterPro" id="IPR006686">
    <property type="entry name" value="MscS_channel_CS"/>
</dbReference>
<feature type="region of interest" description="Disordered" evidence="8">
    <location>
        <begin position="92"/>
        <end position="111"/>
    </location>
</feature>
<evidence type="ECO:0000313" key="16">
    <source>
        <dbReference type="Proteomes" id="UP000198575"/>
    </source>
</evidence>
<feature type="transmembrane region" description="Helical" evidence="9">
    <location>
        <begin position="563"/>
        <end position="585"/>
    </location>
</feature>
<dbReference type="Pfam" id="PF12795">
    <property type="entry name" value="MscS_porin"/>
    <property type="match status" value="1"/>
</dbReference>
<feature type="transmembrane region" description="Helical" evidence="9">
    <location>
        <begin position="527"/>
        <end position="551"/>
    </location>
</feature>
<dbReference type="EMBL" id="FOVF01000016">
    <property type="protein sequence ID" value="SFN35529.1"/>
    <property type="molecule type" value="Genomic_DNA"/>
</dbReference>
<dbReference type="InterPro" id="IPR052702">
    <property type="entry name" value="MscS-like_channel"/>
</dbReference>
<evidence type="ECO:0000259" key="13">
    <source>
        <dbReference type="Pfam" id="PF21082"/>
    </source>
</evidence>